<organism evidence="6 7">
    <name type="scientific">Raphanus sativus</name>
    <name type="common">Radish</name>
    <name type="synonym">Raphanus raphanistrum var. sativus</name>
    <dbReference type="NCBI Taxonomy" id="3726"/>
    <lineage>
        <taxon>Eukaryota</taxon>
        <taxon>Viridiplantae</taxon>
        <taxon>Streptophyta</taxon>
        <taxon>Embryophyta</taxon>
        <taxon>Tracheophyta</taxon>
        <taxon>Spermatophyta</taxon>
        <taxon>Magnoliopsida</taxon>
        <taxon>eudicotyledons</taxon>
        <taxon>Gunneridae</taxon>
        <taxon>Pentapetalae</taxon>
        <taxon>rosids</taxon>
        <taxon>malvids</taxon>
        <taxon>Brassicales</taxon>
        <taxon>Brassicaceae</taxon>
        <taxon>Brassiceae</taxon>
        <taxon>Raphanus</taxon>
    </lineage>
</organism>
<protein>
    <submittedName>
        <fullName evidence="7 8">Receptor-like protein 15</fullName>
    </submittedName>
</protein>
<feature type="transmembrane region" description="Helical" evidence="5">
    <location>
        <begin position="77"/>
        <end position="98"/>
    </location>
</feature>
<dbReference type="KEGG" id="rsz:130499546"/>
<evidence type="ECO:0000313" key="6">
    <source>
        <dbReference type="Proteomes" id="UP000504610"/>
    </source>
</evidence>
<reference evidence="7 8" key="2">
    <citation type="submission" date="2025-04" db="UniProtKB">
        <authorList>
            <consortium name="RefSeq"/>
        </authorList>
    </citation>
    <scope>IDENTIFICATION</scope>
    <source>
        <tissue evidence="7 8">Leaf</tissue>
    </source>
</reference>
<dbReference type="PANTHER" id="PTHR48062:SF64">
    <property type="entry name" value="RECEPTOR-LIKE PROTEIN 13"/>
    <property type="match status" value="1"/>
</dbReference>
<dbReference type="Pfam" id="PF13855">
    <property type="entry name" value="LRR_8"/>
    <property type="match status" value="1"/>
</dbReference>
<evidence type="ECO:0000313" key="8">
    <source>
        <dbReference type="RefSeq" id="XP_056849695.1"/>
    </source>
</evidence>
<evidence type="ECO:0000256" key="4">
    <source>
        <dbReference type="ARBA" id="ARBA00023170"/>
    </source>
</evidence>
<keyword evidence="5" id="KW-0472">Membrane</keyword>
<dbReference type="InterPro" id="IPR032675">
    <property type="entry name" value="LRR_dom_sf"/>
</dbReference>
<dbReference type="Proteomes" id="UP000504610">
    <property type="component" value="Chromosome 9"/>
</dbReference>
<dbReference type="GeneID" id="130499546"/>
<dbReference type="Gene3D" id="3.80.10.10">
    <property type="entry name" value="Ribonuclease Inhibitor"/>
    <property type="match status" value="1"/>
</dbReference>
<sequence length="131" mass="14851">MGWKGICEMKNMQELDLSRNKLVGQFPLCLTGLTGLRVLDLSSNQLNGKLPSTLGNLGSLSCFFQLLKTRQFGYGELVLMSVFMSFIITTTVTFDTFLTQLKRTPFSVCSYSKTEHPILCFYYMVIINSMF</sequence>
<comment type="similarity">
    <text evidence="1">Belongs to the RLP family.</text>
</comment>
<keyword evidence="2" id="KW-0433">Leucine-rich repeat</keyword>
<dbReference type="RefSeq" id="XP_056849694.1">
    <property type="nucleotide sequence ID" value="XM_056993714.1"/>
</dbReference>
<evidence type="ECO:0000256" key="3">
    <source>
        <dbReference type="ARBA" id="ARBA00022737"/>
    </source>
</evidence>
<name>A0A9W3CDX5_RAPSA</name>
<dbReference type="PANTHER" id="PTHR48062">
    <property type="entry name" value="RECEPTOR-LIKE PROTEIN 14"/>
    <property type="match status" value="1"/>
</dbReference>
<evidence type="ECO:0000256" key="2">
    <source>
        <dbReference type="ARBA" id="ARBA00022614"/>
    </source>
</evidence>
<dbReference type="PRINTS" id="PR00019">
    <property type="entry name" value="LEURICHRPT"/>
</dbReference>
<keyword evidence="4" id="KW-0675">Receptor</keyword>
<evidence type="ECO:0000313" key="7">
    <source>
        <dbReference type="RefSeq" id="XP_056849694.1"/>
    </source>
</evidence>
<evidence type="ECO:0000256" key="5">
    <source>
        <dbReference type="SAM" id="Phobius"/>
    </source>
</evidence>
<keyword evidence="5" id="KW-0812">Transmembrane</keyword>
<accession>A0A9W3CDX5</accession>
<dbReference type="OrthoDB" id="1112322at2759"/>
<keyword evidence="6" id="KW-1185">Reference proteome</keyword>
<proteinExistence type="inferred from homology"/>
<dbReference type="InterPro" id="IPR051502">
    <property type="entry name" value="RLP_Defense_Trigger"/>
</dbReference>
<dbReference type="RefSeq" id="XP_056849695.1">
    <property type="nucleotide sequence ID" value="XM_056993715.1"/>
</dbReference>
<gene>
    <name evidence="7 8" type="primary">LOC130499546</name>
</gene>
<dbReference type="AlphaFoldDB" id="A0A9W3CDX5"/>
<keyword evidence="3" id="KW-0677">Repeat</keyword>
<dbReference type="SUPFAM" id="SSF52058">
    <property type="entry name" value="L domain-like"/>
    <property type="match status" value="1"/>
</dbReference>
<evidence type="ECO:0000256" key="1">
    <source>
        <dbReference type="ARBA" id="ARBA00009592"/>
    </source>
</evidence>
<reference evidence="6" key="1">
    <citation type="journal article" date="2019" name="Database">
        <title>The radish genome database (RadishGD): an integrated information resource for radish genomics.</title>
        <authorList>
            <person name="Yu H.J."/>
            <person name="Baek S."/>
            <person name="Lee Y.J."/>
            <person name="Cho A."/>
            <person name="Mun J.H."/>
        </authorList>
    </citation>
    <scope>NUCLEOTIDE SEQUENCE [LARGE SCALE GENOMIC DNA]</scope>
    <source>
        <strain evidence="6">cv. WK10039</strain>
    </source>
</reference>
<dbReference type="InterPro" id="IPR001611">
    <property type="entry name" value="Leu-rich_rpt"/>
</dbReference>
<keyword evidence="5" id="KW-1133">Transmembrane helix</keyword>